<sequence length="868" mass="98328">MAQPTSGDSGPRGADLGGSMFREASDIHIHGGTFNAYGSRGTDKTETVAKIMALLGSRAEKGAPYDAAAREDVPKCQEHTRVAITEGIHKWANSQEPGGHPLMWMYGPAGSGKTTIMQTVAETFDKEGSLATSFFFSRLSPKRPREKENFVITMAHQLSLCIPALQQPLADTLSDPSIITKSLTKQLDSLIINPLKTLDPAEVGSRCILMVDGLDECNGDTAQRDVLDLLERLLDQTPHRVRILVASRALSHIQSFFARASIRERTQTTPLDNDYQSNQDIHQYFISKFGGIRGEHPARSGLPSEWPSRSDIYALVNRASGQFIYASVVMKFIANHGRHPDESLQTIIRSKASDDARPYDELDALYAQVLSSIEPENLEFVQTLMGCLLISKHAFLFADVVQTEATKIDSLFMIPPGMTAARISRIFPLITANDDGMKFAHASFPEYLLDQSRSKEFFLDIRKVHCSLARLWFESYSRHFRHHPLEGAIMRGVAGYGYQRAQIKWWPDSKPSKPELKDRTLLLDMIRHCMRAEWTSELQQDILAFDLQAAFRSIDAETYIQFRDPPKAESHWPRAVIWLSFTIWIEKNHLLSPADIEYLQGCIQSQLMALQISPADGRTIAAVLTWHNHIDIEKLLDQLKTDANSLSRHHQLVAIFRKFPEVFDVDIQEASRIWLCQTLVPDMTMKGSFFTNENIYADLILRYIRNSRDFYPDSLKMLCKAAPSTELAACLIQRVWQLRRNSTRISDDIEDEAAAERELFMPICIYLFECGIPIISEHRHRLEFHALKWICGVCVLFDPLKECADIELSRDPPVNMNVIPAHIVEEQVPQPLQINQARQFIAGIPPLWLRAWIFWLADLVTCFIPVVA</sequence>
<dbReference type="PROSITE" id="PS50837">
    <property type="entry name" value="NACHT"/>
    <property type="match status" value="1"/>
</dbReference>
<organism evidence="3 4">
    <name type="scientific">Psilocybe cf. subviscida</name>
    <dbReference type="NCBI Taxonomy" id="2480587"/>
    <lineage>
        <taxon>Eukaryota</taxon>
        <taxon>Fungi</taxon>
        <taxon>Dikarya</taxon>
        <taxon>Basidiomycota</taxon>
        <taxon>Agaricomycotina</taxon>
        <taxon>Agaricomycetes</taxon>
        <taxon>Agaricomycetidae</taxon>
        <taxon>Agaricales</taxon>
        <taxon>Agaricineae</taxon>
        <taxon>Strophariaceae</taxon>
        <taxon>Psilocybe</taxon>
    </lineage>
</organism>
<dbReference type="InterPro" id="IPR027417">
    <property type="entry name" value="P-loop_NTPase"/>
</dbReference>
<comment type="caution">
    <text evidence="3">The sequence shown here is derived from an EMBL/GenBank/DDBJ whole genome shotgun (WGS) entry which is preliminary data.</text>
</comment>
<dbReference type="PANTHER" id="PTHR10039">
    <property type="entry name" value="AMELOGENIN"/>
    <property type="match status" value="1"/>
</dbReference>
<dbReference type="Proteomes" id="UP000567179">
    <property type="component" value="Unassembled WGS sequence"/>
</dbReference>
<dbReference type="EMBL" id="JAACJJ010000044">
    <property type="protein sequence ID" value="KAF5314347.1"/>
    <property type="molecule type" value="Genomic_DNA"/>
</dbReference>
<dbReference type="SUPFAM" id="SSF52540">
    <property type="entry name" value="P-loop containing nucleoside triphosphate hydrolases"/>
    <property type="match status" value="1"/>
</dbReference>
<keyword evidence="4" id="KW-1185">Reference proteome</keyword>
<dbReference type="Gene3D" id="3.40.50.300">
    <property type="entry name" value="P-loop containing nucleotide triphosphate hydrolases"/>
    <property type="match status" value="1"/>
</dbReference>
<accession>A0A8H5B272</accession>
<evidence type="ECO:0000313" key="4">
    <source>
        <dbReference type="Proteomes" id="UP000567179"/>
    </source>
</evidence>
<dbReference type="InterPro" id="IPR007111">
    <property type="entry name" value="NACHT_NTPase"/>
</dbReference>
<reference evidence="3 4" key="1">
    <citation type="journal article" date="2020" name="ISME J.">
        <title>Uncovering the hidden diversity of litter-decomposition mechanisms in mushroom-forming fungi.</title>
        <authorList>
            <person name="Floudas D."/>
            <person name="Bentzer J."/>
            <person name="Ahren D."/>
            <person name="Johansson T."/>
            <person name="Persson P."/>
            <person name="Tunlid A."/>
        </authorList>
    </citation>
    <scope>NUCLEOTIDE SEQUENCE [LARGE SCALE GENOMIC DNA]</scope>
    <source>
        <strain evidence="3 4">CBS 101986</strain>
    </source>
</reference>
<dbReference type="PANTHER" id="PTHR10039:SF14">
    <property type="entry name" value="NACHT DOMAIN-CONTAINING PROTEIN"/>
    <property type="match status" value="1"/>
</dbReference>
<dbReference type="OrthoDB" id="21416at2759"/>
<dbReference type="AlphaFoldDB" id="A0A8H5B272"/>
<name>A0A8H5B272_9AGAR</name>
<gene>
    <name evidence="3" type="ORF">D9619_011968</name>
</gene>
<evidence type="ECO:0000256" key="1">
    <source>
        <dbReference type="ARBA" id="ARBA00022737"/>
    </source>
</evidence>
<evidence type="ECO:0000259" key="2">
    <source>
        <dbReference type="PROSITE" id="PS50837"/>
    </source>
</evidence>
<keyword evidence="1" id="KW-0677">Repeat</keyword>
<proteinExistence type="predicted"/>
<protein>
    <recommendedName>
        <fullName evidence="2">NACHT domain-containing protein</fullName>
    </recommendedName>
</protein>
<dbReference type="Pfam" id="PF24883">
    <property type="entry name" value="NPHP3_N"/>
    <property type="match status" value="1"/>
</dbReference>
<evidence type="ECO:0000313" key="3">
    <source>
        <dbReference type="EMBL" id="KAF5314347.1"/>
    </source>
</evidence>
<dbReference type="InterPro" id="IPR056884">
    <property type="entry name" value="NPHP3-like_N"/>
</dbReference>
<feature type="domain" description="NACHT" evidence="2">
    <location>
        <begin position="101"/>
        <end position="248"/>
    </location>
</feature>